<gene>
    <name evidence="2" type="ORF">SSP531S_51400</name>
</gene>
<comment type="caution">
    <text evidence="2">The sequence shown here is derived from an EMBL/GenBank/DDBJ whole genome shotgun (WGS) entry which is preliminary data.</text>
</comment>
<feature type="compositionally biased region" description="Basic residues" evidence="1">
    <location>
        <begin position="64"/>
        <end position="78"/>
    </location>
</feature>
<protein>
    <submittedName>
        <fullName evidence="2">Uncharacterized protein</fullName>
    </submittedName>
</protein>
<sequence>MDEYKFITQYDSLEDPDLRAEFLLCHDIHDQELASMRRRLAKRAQAGSTEQAPPSGPSASRAPRPARRPCRSIRRPVTRRRDSGSPRTTPAVSSGRKTRATRRTVVITTTTTTTTVTAVTTVTRTVTTVTTTVDR</sequence>
<feature type="region of interest" description="Disordered" evidence="1">
    <location>
        <begin position="36"/>
        <end position="103"/>
    </location>
</feature>
<organism evidence="2 3">
    <name type="scientific">Streptomyces spongiicola</name>
    <dbReference type="NCBI Taxonomy" id="1690221"/>
    <lineage>
        <taxon>Bacteria</taxon>
        <taxon>Bacillati</taxon>
        <taxon>Actinomycetota</taxon>
        <taxon>Actinomycetes</taxon>
        <taxon>Kitasatosporales</taxon>
        <taxon>Streptomycetaceae</taxon>
        <taxon>Streptomyces</taxon>
    </lineage>
</organism>
<proteinExistence type="predicted"/>
<name>A0A388T898_9ACTN</name>
<evidence type="ECO:0000313" key="2">
    <source>
        <dbReference type="EMBL" id="GBQ03665.1"/>
    </source>
</evidence>
<reference evidence="2 3" key="1">
    <citation type="submission" date="2018-07" db="EMBL/GenBank/DDBJ databases">
        <title>Whole Genome Shotgun Sequence of Streptomyces spongiicola strain 531S.</title>
        <authorList>
            <person name="Dohra H."/>
            <person name="Kodani S."/>
        </authorList>
    </citation>
    <scope>NUCLEOTIDE SEQUENCE [LARGE SCALE GENOMIC DNA]</scope>
    <source>
        <strain evidence="2 3">531S</strain>
    </source>
</reference>
<evidence type="ECO:0000313" key="3">
    <source>
        <dbReference type="Proteomes" id="UP000265354"/>
    </source>
</evidence>
<evidence type="ECO:0000256" key="1">
    <source>
        <dbReference type="SAM" id="MobiDB-lite"/>
    </source>
</evidence>
<accession>A0A388T898</accession>
<dbReference type="EMBL" id="BGZL01000021">
    <property type="protein sequence ID" value="GBQ03665.1"/>
    <property type="molecule type" value="Genomic_DNA"/>
</dbReference>
<dbReference type="Proteomes" id="UP000265354">
    <property type="component" value="Unassembled WGS sequence"/>
</dbReference>
<dbReference type="AlphaFoldDB" id="A0A388T898"/>